<name>A0ABD5ZK79_9EURY</name>
<dbReference type="Proteomes" id="UP001596398">
    <property type="component" value="Unassembled WGS sequence"/>
</dbReference>
<accession>A0ABD5ZK79</accession>
<dbReference type="RefSeq" id="WP_276234876.1">
    <property type="nucleotide sequence ID" value="NZ_CP119802.1"/>
</dbReference>
<keyword evidence="2" id="KW-1185">Reference proteome</keyword>
<dbReference type="GeneID" id="79265545"/>
<protein>
    <submittedName>
        <fullName evidence="1">Uncharacterized protein</fullName>
    </submittedName>
</protein>
<comment type="caution">
    <text evidence="1">The sequence shown here is derived from an EMBL/GenBank/DDBJ whole genome shotgun (WGS) entry which is preliminary data.</text>
</comment>
<dbReference type="EMBL" id="JBHTAP010000001">
    <property type="protein sequence ID" value="MFC7233883.1"/>
    <property type="molecule type" value="Genomic_DNA"/>
</dbReference>
<dbReference type="AlphaFoldDB" id="A0ABD5ZK79"/>
<evidence type="ECO:0000313" key="1">
    <source>
        <dbReference type="EMBL" id="MFC7233883.1"/>
    </source>
</evidence>
<organism evidence="1 2">
    <name type="scientific">Halosegnis marinus</name>
    <dbReference type="NCBI Taxonomy" id="3034023"/>
    <lineage>
        <taxon>Archaea</taxon>
        <taxon>Methanobacteriati</taxon>
        <taxon>Methanobacteriota</taxon>
        <taxon>Stenosarchaea group</taxon>
        <taxon>Halobacteria</taxon>
        <taxon>Halobacteriales</taxon>
        <taxon>Natronomonadaceae</taxon>
        <taxon>Halosegnis</taxon>
    </lineage>
</organism>
<sequence length="70" mass="7670">MACDHDIDPEYLFPADIDVLDFVSGPNGPAIRFALPCPDCGQALELEADVRGMKESDVDLPLDDAEDQYD</sequence>
<proteinExistence type="predicted"/>
<gene>
    <name evidence="1" type="ORF">ACFQJ4_01000</name>
</gene>
<reference evidence="1 2" key="1">
    <citation type="journal article" date="2019" name="Int. J. Syst. Evol. Microbiol.">
        <title>The Global Catalogue of Microorganisms (GCM) 10K type strain sequencing project: providing services to taxonomists for standard genome sequencing and annotation.</title>
        <authorList>
            <consortium name="The Broad Institute Genomics Platform"/>
            <consortium name="The Broad Institute Genome Sequencing Center for Infectious Disease"/>
            <person name="Wu L."/>
            <person name="Ma J."/>
        </authorList>
    </citation>
    <scope>NUCLEOTIDE SEQUENCE [LARGE SCALE GENOMIC DNA]</scope>
    <source>
        <strain evidence="1 2">DT85</strain>
    </source>
</reference>
<evidence type="ECO:0000313" key="2">
    <source>
        <dbReference type="Proteomes" id="UP001596398"/>
    </source>
</evidence>